<dbReference type="InterPro" id="IPR024161">
    <property type="entry name" value="Znf_nanos-typ"/>
</dbReference>
<keyword evidence="1" id="KW-0694">RNA-binding</keyword>
<protein>
    <recommendedName>
        <fullName evidence="2">Nanos-type domain-containing protein</fullName>
    </recommendedName>
</protein>
<feature type="domain" description="Nanos-type" evidence="2">
    <location>
        <begin position="202"/>
        <end position="256"/>
    </location>
</feature>
<dbReference type="Pfam" id="PF05741">
    <property type="entry name" value="zf-nanos"/>
    <property type="match status" value="1"/>
</dbReference>
<evidence type="ECO:0000259" key="2">
    <source>
        <dbReference type="PROSITE" id="PS51522"/>
    </source>
</evidence>
<dbReference type="EMBL" id="CAJVCH010570044">
    <property type="protein sequence ID" value="CAG7833862.1"/>
    <property type="molecule type" value="Genomic_DNA"/>
</dbReference>
<gene>
    <name evidence="3" type="ORF">AFUS01_LOCUS43437</name>
</gene>
<dbReference type="OrthoDB" id="10010129at2759"/>
<dbReference type="PROSITE" id="PS51522">
    <property type="entry name" value="ZF_NANOS"/>
    <property type="match status" value="1"/>
</dbReference>
<name>A0A8J2PZ69_9HEXA</name>
<keyword evidence="1" id="KW-0862">Zinc</keyword>
<keyword evidence="1" id="KW-0863">Zinc-finger</keyword>
<evidence type="ECO:0000313" key="3">
    <source>
        <dbReference type="EMBL" id="CAG7833862.1"/>
    </source>
</evidence>
<proteinExistence type="inferred from homology"/>
<dbReference type="Proteomes" id="UP000708208">
    <property type="component" value="Unassembled WGS sequence"/>
</dbReference>
<dbReference type="AlphaFoldDB" id="A0A8J2PZ69"/>
<evidence type="ECO:0000256" key="1">
    <source>
        <dbReference type="PROSITE-ProRule" id="PRU00855"/>
    </source>
</evidence>
<sequence length="283" mass="31909">MDPFGMPYVYTPNFCYALYQPEVPLTQAHMNFGLQFQPQDPGNNLWAMGPPAYVPVNNFQQPDPNDSSEGFHFQPGPLVYSYDYEQWHASLYPQNGDHQDQSHFLETPPQGNGFHREEEGFFSFETPPPRISEFSQECSPDFDAGLNFSQKPEKSSQTNLALKVTEVGYIASGKKRSSKSKRRVKAGTQENVSVPTGCVRTFCKFCKSNGEPFEVYNSHALKNSSDEVICPILSKYKCPKCDKTGTEAHTLKYCTEASPEQVPGNHTYRKVRNSVGKLSVLKY</sequence>
<dbReference type="GO" id="GO:0008270">
    <property type="term" value="F:zinc ion binding"/>
    <property type="evidence" value="ECO:0007669"/>
    <property type="project" value="UniProtKB-KW"/>
</dbReference>
<comment type="similarity">
    <text evidence="1">Belongs to the nanos family.</text>
</comment>
<dbReference type="GO" id="GO:0006417">
    <property type="term" value="P:regulation of translation"/>
    <property type="evidence" value="ECO:0007669"/>
    <property type="project" value="UniProtKB-UniRule"/>
</dbReference>
<keyword evidence="4" id="KW-1185">Reference proteome</keyword>
<organism evidence="3 4">
    <name type="scientific">Allacma fusca</name>
    <dbReference type="NCBI Taxonomy" id="39272"/>
    <lineage>
        <taxon>Eukaryota</taxon>
        <taxon>Metazoa</taxon>
        <taxon>Ecdysozoa</taxon>
        <taxon>Arthropoda</taxon>
        <taxon>Hexapoda</taxon>
        <taxon>Collembola</taxon>
        <taxon>Symphypleona</taxon>
        <taxon>Sminthuridae</taxon>
        <taxon>Allacma</taxon>
    </lineage>
</organism>
<keyword evidence="1" id="KW-0810">Translation regulation</keyword>
<reference evidence="3" key="1">
    <citation type="submission" date="2021-06" db="EMBL/GenBank/DDBJ databases">
        <authorList>
            <person name="Hodson N. C."/>
            <person name="Mongue J. A."/>
            <person name="Jaron S. K."/>
        </authorList>
    </citation>
    <scope>NUCLEOTIDE SEQUENCE</scope>
</reference>
<dbReference type="InterPro" id="IPR008705">
    <property type="entry name" value="Nanos/Xcar2"/>
</dbReference>
<accession>A0A8J2PZ69</accession>
<keyword evidence="1" id="KW-0479">Metal-binding</keyword>
<dbReference type="PANTHER" id="PTHR12887">
    <property type="entry name" value="NANOS PROTEIN"/>
    <property type="match status" value="1"/>
</dbReference>
<dbReference type="GO" id="GO:0003723">
    <property type="term" value="F:RNA binding"/>
    <property type="evidence" value="ECO:0007669"/>
    <property type="project" value="UniProtKB-UniRule"/>
</dbReference>
<comment type="caution">
    <text evidence="3">The sequence shown here is derived from an EMBL/GenBank/DDBJ whole genome shotgun (WGS) entry which is preliminary data.</text>
</comment>
<evidence type="ECO:0000313" key="4">
    <source>
        <dbReference type="Proteomes" id="UP000708208"/>
    </source>
</evidence>